<gene>
    <name evidence="1" type="ORF">NCTC10699_00935</name>
</gene>
<accession>A0A379B4C7</accession>
<evidence type="ECO:0000313" key="1">
    <source>
        <dbReference type="EMBL" id="SUB33322.1"/>
    </source>
</evidence>
<dbReference type="AlphaFoldDB" id="A0A379B4C7"/>
<evidence type="ECO:0000313" key="2">
    <source>
        <dbReference type="Proteomes" id="UP000254280"/>
    </source>
</evidence>
<name>A0A379B4C7_9PAST</name>
<organism evidence="1 2">
    <name type="scientific">[Pasteurella] mairii</name>
    <dbReference type="NCBI Taxonomy" id="757"/>
    <lineage>
        <taxon>Bacteria</taxon>
        <taxon>Pseudomonadati</taxon>
        <taxon>Pseudomonadota</taxon>
        <taxon>Gammaproteobacteria</taxon>
        <taxon>Pasteurellales</taxon>
        <taxon>Pasteurellaceae</taxon>
    </lineage>
</organism>
<protein>
    <submittedName>
        <fullName evidence="1">Uncharacterized protein</fullName>
    </submittedName>
</protein>
<proteinExistence type="predicted"/>
<dbReference type="Gene3D" id="1.10.10.60">
    <property type="entry name" value="Homeodomain-like"/>
    <property type="match status" value="1"/>
</dbReference>
<dbReference type="EMBL" id="UGSS01000002">
    <property type="protein sequence ID" value="SUB33322.1"/>
    <property type="molecule type" value="Genomic_DNA"/>
</dbReference>
<dbReference type="Proteomes" id="UP000254280">
    <property type="component" value="Unassembled WGS sequence"/>
</dbReference>
<keyword evidence="2" id="KW-1185">Reference proteome</keyword>
<sequence>MEHSLKPNAQKFHNPSREYISWLLTEIQTYLSMSEIARRLGVNRSSIYNYLRDETDQRFTPCPYAIQFALEELANNLKNTDKSSK</sequence>
<reference evidence="1 2" key="1">
    <citation type="submission" date="2018-06" db="EMBL/GenBank/DDBJ databases">
        <authorList>
            <consortium name="Pathogen Informatics"/>
            <person name="Doyle S."/>
        </authorList>
    </citation>
    <scope>NUCLEOTIDE SEQUENCE [LARGE SCALE GENOMIC DNA]</scope>
    <source>
        <strain evidence="1 2">NCTC10699</strain>
    </source>
</reference>